<reference evidence="2 3" key="1">
    <citation type="journal article" date="2023" name="Genes (Basel)">
        <title>Chromosome-Level Genome Assembly and Circadian Gene Repertoire of the Patagonia Blennie Eleginops maclovinus-The Closest Ancestral Proxy of Antarctic Cryonotothenioids.</title>
        <authorList>
            <person name="Cheng C.C."/>
            <person name="Rivera-Colon A.G."/>
            <person name="Minhas B.F."/>
            <person name="Wilson L."/>
            <person name="Rayamajhi N."/>
            <person name="Vargas-Chacoff L."/>
            <person name="Catchen J.M."/>
        </authorList>
    </citation>
    <scope>NUCLEOTIDE SEQUENCE [LARGE SCALE GENOMIC DNA]</scope>
    <source>
        <strain evidence="2">JMC-PN-2008</strain>
    </source>
</reference>
<feature type="compositionally biased region" description="Basic and acidic residues" evidence="1">
    <location>
        <begin position="77"/>
        <end position="89"/>
    </location>
</feature>
<feature type="region of interest" description="Disordered" evidence="1">
    <location>
        <begin position="68"/>
        <end position="101"/>
    </location>
</feature>
<protein>
    <submittedName>
        <fullName evidence="2">Uncharacterized protein</fullName>
    </submittedName>
</protein>
<comment type="caution">
    <text evidence="2">The sequence shown here is derived from an EMBL/GenBank/DDBJ whole genome shotgun (WGS) entry which is preliminary data.</text>
</comment>
<dbReference type="AlphaFoldDB" id="A0AAN8A8D5"/>
<accession>A0AAN8A8D5</accession>
<dbReference type="Proteomes" id="UP001346869">
    <property type="component" value="Unassembled WGS sequence"/>
</dbReference>
<sequence length="101" mass="10998">MGGALQSAEKCPLALLVGGGGRNGTHPLEPIGTTSRAHTTQASKVNELQMTGEGRGEIKLRMQVWSTTHNLPTRTTQQERLHLGEKELPSADDEEMRPQKL</sequence>
<proteinExistence type="predicted"/>
<evidence type="ECO:0000256" key="1">
    <source>
        <dbReference type="SAM" id="MobiDB-lite"/>
    </source>
</evidence>
<gene>
    <name evidence="2" type="ORF">PBY51_015209</name>
</gene>
<organism evidence="2 3">
    <name type="scientific">Eleginops maclovinus</name>
    <name type="common">Patagonian blennie</name>
    <name type="synonym">Eleginus maclovinus</name>
    <dbReference type="NCBI Taxonomy" id="56733"/>
    <lineage>
        <taxon>Eukaryota</taxon>
        <taxon>Metazoa</taxon>
        <taxon>Chordata</taxon>
        <taxon>Craniata</taxon>
        <taxon>Vertebrata</taxon>
        <taxon>Euteleostomi</taxon>
        <taxon>Actinopterygii</taxon>
        <taxon>Neopterygii</taxon>
        <taxon>Teleostei</taxon>
        <taxon>Neoteleostei</taxon>
        <taxon>Acanthomorphata</taxon>
        <taxon>Eupercaria</taxon>
        <taxon>Perciformes</taxon>
        <taxon>Notothenioidei</taxon>
        <taxon>Eleginopidae</taxon>
        <taxon>Eleginops</taxon>
    </lineage>
</organism>
<feature type="region of interest" description="Disordered" evidence="1">
    <location>
        <begin position="20"/>
        <end position="41"/>
    </location>
</feature>
<feature type="compositionally biased region" description="Polar residues" evidence="1">
    <location>
        <begin position="32"/>
        <end position="41"/>
    </location>
</feature>
<evidence type="ECO:0000313" key="2">
    <source>
        <dbReference type="EMBL" id="KAK5854111.1"/>
    </source>
</evidence>
<dbReference type="EMBL" id="JAUZQC010000019">
    <property type="protein sequence ID" value="KAK5854111.1"/>
    <property type="molecule type" value="Genomic_DNA"/>
</dbReference>
<evidence type="ECO:0000313" key="3">
    <source>
        <dbReference type="Proteomes" id="UP001346869"/>
    </source>
</evidence>
<reference evidence="2 3" key="2">
    <citation type="journal article" date="2023" name="Mol. Biol. Evol.">
        <title>Genomics of Secondarily Temperate Adaptation in the Only Non-Antarctic Icefish.</title>
        <authorList>
            <person name="Rivera-Colon A.G."/>
            <person name="Rayamajhi N."/>
            <person name="Minhas B.F."/>
            <person name="Madrigal G."/>
            <person name="Bilyk K.T."/>
            <person name="Yoon V."/>
            <person name="Hune M."/>
            <person name="Gregory S."/>
            <person name="Cheng C.H.C."/>
            <person name="Catchen J.M."/>
        </authorList>
    </citation>
    <scope>NUCLEOTIDE SEQUENCE [LARGE SCALE GENOMIC DNA]</scope>
    <source>
        <strain evidence="2">JMC-PN-2008</strain>
    </source>
</reference>
<name>A0AAN8A8D5_ELEMC</name>
<keyword evidence="3" id="KW-1185">Reference proteome</keyword>